<dbReference type="PANTHER" id="PTHR37572">
    <property type="entry name" value="GA22863"/>
    <property type="match status" value="1"/>
</dbReference>
<accession>A0AAD9PSG6</accession>
<reference evidence="2" key="1">
    <citation type="journal article" date="2023" name="G3 (Bethesda)">
        <title>Whole genome assembly and annotation of the endangered Caribbean coral Acropora cervicornis.</title>
        <authorList>
            <person name="Selwyn J.D."/>
            <person name="Vollmer S.V."/>
        </authorList>
    </citation>
    <scope>NUCLEOTIDE SEQUENCE</scope>
    <source>
        <strain evidence="2">K2</strain>
    </source>
</reference>
<keyword evidence="3" id="KW-1185">Reference proteome</keyword>
<proteinExistence type="predicted"/>
<evidence type="ECO:0000313" key="2">
    <source>
        <dbReference type="EMBL" id="KAK2548258.1"/>
    </source>
</evidence>
<dbReference type="PANTHER" id="PTHR37572:SF1">
    <property type="entry name" value="GA22863"/>
    <property type="match status" value="1"/>
</dbReference>
<dbReference type="Proteomes" id="UP001249851">
    <property type="component" value="Unassembled WGS sequence"/>
</dbReference>
<comment type="caution">
    <text evidence="2">The sequence shown here is derived from an EMBL/GenBank/DDBJ whole genome shotgun (WGS) entry which is preliminary data.</text>
</comment>
<organism evidence="2 3">
    <name type="scientific">Acropora cervicornis</name>
    <name type="common">Staghorn coral</name>
    <dbReference type="NCBI Taxonomy" id="6130"/>
    <lineage>
        <taxon>Eukaryota</taxon>
        <taxon>Metazoa</taxon>
        <taxon>Cnidaria</taxon>
        <taxon>Anthozoa</taxon>
        <taxon>Hexacorallia</taxon>
        <taxon>Scleractinia</taxon>
        <taxon>Astrocoeniina</taxon>
        <taxon>Acroporidae</taxon>
        <taxon>Acropora</taxon>
    </lineage>
</organism>
<dbReference type="EMBL" id="JARQWQ010000151">
    <property type="protein sequence ID" value="KAK2548258.1"/>
    <property type="molecule type" value="Genomic_DNA"/>
</dbReference>
<evidence type="ECO:0000313" key="3">
    <source>
        <dbReference type="Proteomes" id="UP001249851"/>
    </source>
</evidence>
<evidence type="ECO:0000256" key="1">
    <source>
        <dbReference type="SAM" id="MobiDB-lite"/>
    </source>
</evidence>
<feature type="compositionally biased region" description="Polar residues" evidence="1">
    <location>
        <begin position="79"/>
        <end position="90"/>
    </location>
</feature>
<feature type="region of interest" description="Disordered" evidence="1">
    <location>
        <begin position="71"/>
        <end position="97"/>
    </location>
</feature>
<sequence length="567" mass="58275">MLCNITQALNLRAERLIIETFLYTELSMFQERIELNRHLFRRVSRQRRNIRSITGTPKAIVVKVNGQNVYASDGEGQNVKPTSKVLQGTQSPPLPSPPAPFPKSHNINLHINLSKLPSSVRIRPHNPIFVSSLSVPKPQPQPIVALVPQSVQAVQAQVQPPMVSQVLPVIVSPSTTPTTEKSSGSSLKKILLAAALLKGISGSDSSEDNSQALTSLLSNSVGTNASPVSSNPSQGYPSLGYPQIATPQLGFPAQGTGANIANAGLTNPSLGNQNMGYPAGANQNLGYPNSGSVGYPPGGQGGGNSNIGYPVVWNTNTGYPNNGNVNKGYPVAGNPNTGYQGGRNANMGYPVGGNPNLGYPTGGNPALGYPTGGNPALGYPTGGNPGLGYPTGGNPGVGYSGGGNNNRVFGNGNMGYPAVGNENMGYPAGFPGGGNQNMGYPGGEGGGGGNMVTPTVPNFLSGTASPPVSNPNGRDPLSENRVLFQGQNTASAITPSNGAINVQGQNGGTTAGTSPEMPMSACWCGCEADCPHPCDLCSTSPTNTYSYYSNYNGNENVIGASPPTRKG</sequence>
<dbReference type="AlphaFoldDB" id="A0AAD9PSG6"/>
<gene>
    <name evidence="2" type="ORF">P5673_031582</name>
</gene>
<name>A0AAD9PSG6_ACRCE</name>
<protein>
    <submittedName>
        <fullName evidence="2">Uncharacterized protein</fullName>
    </submittedName>
</protein>
<reference evidence="2" key="2">
    <citation type="journal article" date="2023" name="Science">
        <title>Genomic signatures of disease resistance in endangered staghorn corals.</title>
        <authorList>
            <person name="Vollmer S.V."/>
            <person name="Selwyn J.D."/>
            <person name="Despard B.A."/>
            <person name="Roesel C.L."/>
        </authorList>
    </citation>
    <scope>NUCLEOTIDE SEQUENCE</scope>
    <source>
        <strain evidence="2">K2</strain>
    </source>
</reference>